<sequence length="94" mass="10405">MDTATANLEMCGYEYLEWPARLNSGLISLSRAVQMFSQLFVAVYLALFTAATPLTVRKNSVTVSLARRINVIGSKTFVELDKARAKSLMRSATQ</sequence>
<evidence type="ECO:0000256" key="1">
    <source>
        <dbReference type="SAM" id="Phobius"/>
    </source>
</evidence>
<reference evidence="2 3" key="1">
    <citation type="journal article" date="2012" name="BMC Genomics">
        <title>Comparative genomics of the white-rot fungi, Phanerochaete carnosa and P. chrysosporium, to elucidate the genetic basis of the distinct wood types they colonize.</title>
        <authorList>
            <person name="Suzuki H."/>
            <person name="MacDonald J."/>
            <person name="Syed K."/>
            <person name="Salamov A."/>
            <person name="Hori C."/>
            <person name="Aerts A."/>
            <person name="Henrissat B."/>
            <person name="Wiebenga A."/>
            <person name="vanKuyk P.A."/>
            <person name="Barry K."/>
            <person name="Lindquist E."/>
            <person name="LaButti K."/>
            <person name="Lapidus A."/>
            <person name="Lucas S."/>
            <person name="Coutinho P."/>
            <person name="Gong Y."/>
            <person name="Samejima M."/>
            <person name="Mahadevan R."/>
            <person name="Abou-Zaid M."/>
            <person name="de Vries R.P."/>
            <person name="Igarashi K."/>
            <person name="Yadav J.S."/>
            <person name="Grigoriev I.V."/>
            <person name="Master E.R."/>
        </authorList>
    </citation>
    <scope>NUCLEOTIDE SEQUENCE [LARGE SCALE GENOMIC DNA]</scope>
    <source>
        <strain evidence="2 3">HHB-10118-sp</strain>
    </source>
</reference>
<feature type="non-terminal residue" evidence="2">
    <location>
        <position position="94"/>
    </location>
</feature>
<keyword evidence="3" id="KW-1185">Reference proteome</keyword>
<keyword evidence="1" id="KW-0472">Membrane</keyword>
<protein>
    <submittedName>
        <fullName evidence="2">Uncharacterized protein</fullName>
    </submittedName>
</protein>
<dbReference type="GeneID" id="18913631"/>
<dbReference type="KEGG" id="pco:PHACADRAFT_214958"/>
<dbReference type="InParanoid" id="K5VAI9"/>
<organism evidence="2 3">
    <name type="scientific">Phanerochaete carnosa (strain HHB-10118-sp)</name>
    <name type="common">White-rot fungus</name>
    <name type="synonym">Peniophora carnosa</name>
    <dbReference type="NCBI Taxonomy" id="650164"/>
    <lineage>
        <taxon>Eukaryota</taxon>
        <taxon>Fungi</taxon>
        <taxon>Dikarya</taxon>
        <taxon>Basidiomycota</taxon>
        <taxon>Agaricomycotina</taxon>
        <taxon>Agaricomycetes</taxon>
        <taxon>Polyporales</taxon>
        <taxon>Phanerochaetaceae</taxon>
        <taxon>Phanerochaete</taxon>
    </lineage>
</organism>
<dbReference type="Proteomes" id="UP000008370">
    <property type="component" value="Unassembled WGS sequence"/>
</dbReference>
<evidence type="ECO:0000313" key="2">
    <source>
        <dbReference type="EMBL" id="EKM48103.1"/>
    </source>
</evidence>
<dbReference type="AlphaFoldDB" id="K5VAI9"/>
<name>K5VAI9_PHACS</name>
<dbReference type="HOGENOM" id="CLU_2391978_0_0_1"/>
<keyword evidence="1" id="KW-0812">Transmembrane</keyword>
<keyword evidence="1" id="KW-1133">Transmembrane helix</keyword>
<gene>
    <name evidence="2" type="ORF">PHACADRAFT_214958</name>
</gene>
<feature type="transmembrane region" description="Helical" evidence="1">
    <location>
        <begin position="35"/>
        <end position="56"/>
    </location>
</feature>
<dbReference type="EMBL" id="JH931438">
    <property type="protein sequence ID" value="EKM48103.1"/>
    <property type="molecule type" value="Genomic_DNA"/>
</dbReference>
<proteinExistence type="predicted"/>
<dbReference type="RefSeq" id="XP_007403345.1">
    <property type="nucleotide sequence ID" value="XM_007403283.1"/>
</dbReference>
<evidence type="ECO:0000313" key="3">
    <source>
        <dbReference type="Proteomes" id="UP000008370"/>
    </source>
</evidence>
<accession>K5VAI9</accession>